<feature type="transmembrane region" description="Helical" evidence="1">
    <location>
        <begin position="96"/>
        <end position="113"/>
    </location>
</feature>
<reference evidence="2 3" key="1">
    <citation type="journal article" date="2012" name="Stand. Genomic Sci.">
        <title>Complete genome sequence of the facultatively chemolithoautotrophic and methylotrophic alpha Proteobacterium Starkeya novella type strain (ATCC 8093(T)).</title>
        <authorList>
            <person name="Kappler U."/>
            <person name="Davenport K."/>
            <person name="Beatson S."/>
            <person name="Lucas S."/>
            <person name="Lapidus A."/>
            <person name="Copeland A."/>
            <person name="Berry K.W."/>
            <person name="Glavina Del Rio T."/>
            <person name="Hammon N."/>
            <person name="Dalin E."/>
            <person name="Tice H."/>
            <person name="Pitluck S."/>
            <person name="Richardson P."/>
            <person name="Bruce D."/>
            <person name="Goodwin L.A."/>
            <person name="Han C."/>
            <person name="Tapia R."/>
            <person name="Detter J.C."/>
            <person name="Chang Y.J."/>
            <person name="Jeffries C.D."/>
            <person name="Land M."/>
            <person name="Hauser L."/>
            <person name="Kyrpides N.C."/>
            <person name="Goker M."/>
            <person name="Ivanova N."/>
            <person name="Klenk H.P."/>
            <person name="Woyke T."/>
        </authorList>
    </citation>
    <scope>NUCLEOTIDE SEQUENCE [LARGE SCALE GENOMIC DNA]</scope>
    <source>
        <strain evidence="3">ATCC 8093 / DSM 506 / JCM 20403 / CCM 1077 / IAM 12100 / NBRC 12443 / NCIMB 10456</strain>
    </source>
</reference>
<keyword evidence="3" id="KW-1185">Reference proteome</keyword>
<feature type="transmembrane region" description="Helical" evidence="1">
    <location>
        <begin position="32"/>
        <end position="56"/>
    </location>
</feature>
<feature type="transmembrane region" description="Helical" evidence="1">
    <location>
        <begin position="120"/>
        <end position="139"/>
    </location>
</feature>
<dbReference type="Pfam" id="PF19660">
    <property type="entry name" value="DUF6163"/>
    <property type="match status" value="1"/>
</dbReference>
<dbReference type="HOGENOM" id="CLU_119063_1_0_5"/>
<dbReference type="InterPro" id="IPR046161">
    <property type="entry name" value="DUF6163"/>
</dbReference>
<gene>
    <name evidence="2" type="ordered locus">Snov_1648</name>
</gene>
<dbReference type="AlphaFoldDB" id="D7AAF0"/>
<evidence type="ECO:0000256" key="1">
    <source>
        <dbReference type="SAM" id="Phobius"/>
    </source>
</evidence>
<evidence type="ECO:0000313" key="3">
    <source>
        <dbReference type="Proteomes" id="UP000006633"/>
    </source>
</evidence>
<dbReference type="KEGG" id="sno:Snov_1648"/>
<organism evidence="2 3">
    <name type="scientific">Ancylobacter novellus (strain ATCC 8093 / DSM 506 / JCM 20403 / CCM 1077 / IAM 12100 / NBRC 12443 / NCIMB 10456)</name>
    <name type="common">Starkeya novella</name>
    <dbReference type="NCBI Taxonomy" id="639283"/>
    <lineage>
        <taxon>Bacteria</taxon>
        <taxon>Pseudomonadati</taxon>
        <taxon>Pseudomonadota</taxon>
        <taxon>Alphaproteobacteria</taxon>
        <taxon>Hyphomicrobiales</taxon>
        <taxon>Xanthobacteraceae</taxon>
        <taxon>Ancylobacter</taxon>
    </lineage>
</organism>
<dbReference type="EMBL" id="CP002026">
    <property type="protein sequence ID" value="ADH88953.1"/>
    <property type="molecule type" value="Genomic_DNA"/>
</dbReference>
<protein>
    <submittedName>
        <fullName evidence="2">Uncharacterized protein</fullName>
    </submittedName>
</protein>
<dbReference type="STRING" id="639283.Snov_1648"/>
<accession>D7AAF0</accession>
<evidence type="ECO:0000313" key="2">
    <source>
        <dbReference type="EMBL" id="ADH88953.1"/>
    </source>
</evidence>
<keyword evidence="1" id="KW-0472">Membrane</keyword>
<keyword evidence="1" id="KW-0812">Transmembrane</keyword>
<sequence>MHSGMSSPYDPIDATLGPAGARMPPWQWRVLVYLRALAGFLMVKTVYSWTLICGVWDGDTSRFEMLSLAAQAAVIWAAIMNPVAAVGLWLGASWGVVLWLVTAMVQILINASAPEGVGRLLIVAAIETVLVAVYAFLTYKATRESEE</sequence>
<dbReference type="Proteomes" id="UP000006633">
    <property type="component" value="Chromosome"/>
</dbReference>
<proteinExistence type="predicted"/>
<dbReference type="eggNOG" id="ENOG5032TCM">
    <property type="taxonomic scope" value="Bacteria"/>
</dbReference>
<feature type="transmembrane region" description="Helical" evidence="1">
    <location>
        <begin position="68"/>
        <end position="90"/>
    </location>
</feature>
<name>D7AAF0_ANCN5</name>
<keyword evidence="1" id="KW-1133">Transmembrane helix</keyword>